<dbReference type="KEGG" id="amaq:GO499_01675"/>
<proteinExistence type="predicted"/>
<dbReference type="EC" id="2.7.7.65" evidence="1"/>
<dbReference type="SUPFAM" id="SSF52172">
    <property type="entry name" value="CheY-like"/>
    <property type="match status" value="2"/>
</dbReference>
<dbReference type="PROSITE" id="PS50887">
    <property type="entry name" value="GGDEF"/>
    <property type="match status" value="1"/>
</dbReference>
<dbReference type="FunFam" id="3.30.70.270:FF:000001">
    <property type="entry name" value="Diguanylate cyclase domain protein"/>
    <property type="match status" value="1"/>
</dbReference>
<dbReference type="Pfam" id="PF00990">
    <property type="entry name" value="GGDEF"/>
    <property type="match status" value="1"/>
</dbReference>
<accession>A0A6P1SWW7</accession>
<feature type="domain" description="Response regulatory" evidence="4">
    <location>
        <begin position="178"/>
        <end position="302"/>
    </location>
</feature>
<dbReference type="GO" id="GO:0005886">
    <property type="term" value="C:plasma membrane"/>
    <property type="evidence" value="ECO:0007669"/>
    <property type="project" value="TreeGrafter"/>
</dbReference>
<dbReference type="AlphaFoldDB" id="A0A6P1SWW7"/>
<dbReference type="InterPro" id="IPR050469">
    <property type="entry name" value="Diguanylate_Cyclase"/>
</dbReference>
<feature type="domain" description="Response regulatory" evidence="4">
    <location>
        <begin position="35"/>
        <end position="150"/>
    </location>
</feature>
<evidence type="ECO:0000256" key="3">
    <source>
        <dbReference type="PROSITE-ProRule" id="PRU00169"/>
    </source>
</evidence>
<dbReference type="GO" id="GO:1902201">
    <property type="term" value="P:negative regulation of bacterial-type flagellum-dependent cell motility"/>
    <property type="evidence" value="ECO:0007669"/>
    <property type="project" value="TreeGrafter"/>
</dbReference>
<dbReference type="Proteomes" id="UP000464495">
    <property type="component" value="Chromosome"/>
</dbReference>
<evidence type="ECO:0000313" key="6">
    <source>
        <dbReference type="EMBL" id="QHQ33981.1"/>
    </source>
</evidence>
<dbReference type="GO" id="GO:0000160">
    <property type="term" value="P:phosphorelay signal transduction system"/>
    <property type="evidence" value="ECO:0007669"/>
    <property type="project" value="InterPro"/>
</dbReference>
<evidence type="ECO:0000259" key="4">
    <source>
        <dbReference type="PROSITE" id="PS50110"/>
    </source>
</evidence>
<evidence type="ECO:0000256" key="1">
    <source>
        <dbReference type="ARBA" id="ARBA00012528"/>
    </source>
</evidence>
<sequence length="489" mass="53581">MFTLNCSRKAFVNLCWREFSKQGKVAPHRHFMSGKVLIVSPVPALRALFRVRLEADYFRVEVSDGFEDIFQKVESANPDVIVLSPETGARTCRQLCRALKLTPGSAGIPVLMVLPANDPPVPEAFSAGADDIVLRSGSDAMLTARLRHLVRVRHMMDGLRLRGEAAQVLKGASVHARRSAYSDDQPVIRLLPGTQFDGAEWSRQLSVGGYRTVTSGLDDLAGIDWSGTRACIIGHDPESGCDGLLALSEMRHNSETRGIPVIMVLRGETPVLAASVLELGASDFCEARMQSGELVGRVRAQLRNHRQAEVLRRVLAEGVHLSLVDPLTNLHNRRFAETELERMCRAAEAERRPAATMMLDLDHFKHVNDSYGHAGGDEVLRCVARRLREQMVDGDLVARLGGEEFCFVRPGVDAVGARRLAEAIRSAVERTPVLLPCGRRVDVTVSIGVAMIPAGTRPRVEHLLSRADRALYASKAAGRNCISFHQAAA</sequence>
<dbReference type="NCBIfam" id="TIGR00254">
    <property type="entry name" value="GGDEF"/>
    <property type="match status" value="1"/>
</dbReference>
<keyword evidence="7" id="KW-1185">Reference proteome</keyword>
<dbReference type="InterPro" id="IPR043128">
    <property type="entry name" value="Rev_trsase/Diguanyl_cyclase"/>
</dbReference>
<dbReference type="InterPro" id="IPR011006">
    <property type="entry name" value="CheY-like_superfamily"/>
</dbReference>
<feature type="domain" description="GGDEF" evidence="5">
    <location>
        <begin position="352"/>
        <end position="487"/>
    </location>
</feature>
<organism evidence="6 7">
    <name type="scientific">Algicella marina</name>
    <dbReference type="NCBI Taxonomy" id="2683284"/>
    <lineage>
        <taxon>Bacteria</taxon>
        <taxon>Pseudomonadati</taxon>
        <taxon>Pseudomonadota</taxon>
        <taxon>Alphaproteobacteria</taxon>
        <taxon>Rhodobacterales</taxon>
        <taxon>Paracoccaceae</taxon>
        <taxon>Algicella</taxon>
    </lineage>
</organism>
<dbReference type="InterPro" id="IPR029787">
    <property type="entry name" value="Nucleotide_cyclase"/>
</dbReference>
<dbReference type="GO" id="GO:0043709">
    <property type="term" value="P:cell adhesion involved in single-species biofilm formation"/>
    <property type="evidence" value="ECO:0007669"/>
    <property type="project" value="TreeGrafter"/>
</dbReference>
<reference evidence="6 7" key="1">
    <citation type="submission" date="2019-12" db="EMBL/GenBank/DDBJ databases">
        <title>Complete genome sequence of Algicella marina strain 9Alg 56(T) isolated from the red alga Tichocarpus crinitus.</title>
        <authorList>
            <person name="Kim S.-G."/>
            <person name="Nedashkovskaya O.I."/>
        </authorList>
    </citation>
    <scope>NUCLEOTIDE SEQUENCE [LARGE SCALE GENOMIC DNA]</scope>
    <source>
        <strain evidence="6 7">9Alg 56</strain>
    </source>
</reference>
<dbReference type="CDD" id="cd01949">
    <property type="entry name" value="GGDEF"/>
    <property type="match status" value="1"/>
</dbReference>
<dbReference type="SUPFAM" id="SSF55073">
    <property type="entry name" value="Nucleotide cyclase"/>
    <property type="match status" value="1"/>
</dbReference>
<dbReference type="SMART" id="SM00267">
    <property type="entry name" value="GGDEF"/>
    <property type="match status" value="1"/>
</dbReference>
<dbReference type="PROSITE" id="PS50110">
    <property type="entry name" value="RESPONSE_REGULATORY"/>
    <property type="match status" value="2"/>
</dbReference>
<protein>
    <recommendedName>
        <fullName evidence="1">diguanylate cyclase</fullName>
        <ecNumber evidence="1">2.7.7.65</ecNumber>
    </recommendedName>
</protein>
<comment type="catalytic activity">
    <reaction evidence="2">
        <text>2 GTP = 3',3'-c-di-GMP + 2 diphosphate</text>
        <dbReference type="Rhea" id="RHEA:24898"/>
        <dbReference type="ChEBI" id="CHEBI:33019"/>
        <dbReference type="ChEBI" id="CHEBI:37565"/>
        <dbReference type="ChEBI" id="CHEBI:58805"/>
        <dbReference type="EC" id="2.7.7.65"/>
    </reaction>
</comment>
<dbReference type="PANTHER" id="PTHR45138:SF9">
    <property type="entry name" value="DIGUANYLATE CYCLASE DGCM-RELATED"/>
    <property type="match status" value="1"/>
</dbReference>
<dbReference type="Gene3D" id="3.30.70.270">
    <property type="match status" value="1"/>
</dbReference>
<name>A0A6P1SWW7_9RHOB</name>
<dbReference type="InterPro" id="IPR000160">
    <property type="entry name" value="GGDEF_dom"/>
</dbReference>
<comment type="caution">
    <text evidence="3">Lacks conserved residue(s) required for the propagation of feature annotation.</text>
</comment>
<evidence type="ECO:0000259" key="5">
    <source>
        <dbReference type="PROSITE" id="PS50887"/>
    </source>
</evidence>
<evidence type="ECO:0000256" key="2">
    <source>
        <dbReference type="ARBA" id="ARBA00034247"/>
    </source>
</evidence>
<dbReference type="InterPro" id="IPR001789">
    <property type="entry name" value="Sig_transdc_resp-reg_receiver"/>
</dbReference>
<gene>
    <name evidence="6" type="ORF">GO499_01675</name>
</gene>
<dbReference type="PANTHER" id="PTHR45138">
    <property type="entry name" value="REGULATORY COMPONENTS OF SENSORY TRANSDUCTION SYSTEM"/>
    <property type="match status" value="1"/>
</dbReference>
<dbReference type="Gene3D" id="3.40.50.2300">
    <property type="match status" value="1"/>
</dbReference>
<dbReference type="EMBL" id="CP046620">
    <property type="protein sequence ID" value="QHQ33981.1"/>
    <property type="molecule type" value="Genomic_DNA"/>
</dbReference>
<dbReference type="GO" id="GO:0052621">
    <property type="term" value="F:diguanylate cyclase activity"/>
    <property type="evidence" value="ECO:0007669"/>
    <property type="project" value="UniProtKB-EC"/>
</dbReference>
<evidence type="ECO:0000313" key="7">
    <source>
        <dbReference type="Proteomes" id="UP000464495"/>
    </source>
</evidence>